<dbReference type="PRINTS" id="PR00038">
    <property type="entry name" value="HTHLUXR"/>
</dbReference>
<reference evidence="6 7" key="1">
    <citation type="submission" date="2020-09" db="EMBL/GenBank/DDBJ databases">
        <title>Dyella sp. 7MK23 isolated from forest soil.</title>
        <authorList>
            <person name="Fu J."/>
        </authorList>
    </citation>
    <scope>NUCLEOTIDE SEQUENCE [LARGE SCALE GENOMIC DNA]</scope>
    <source>
        <strain evidence="6 7">7MK23</strain>
    </source>
</reference>
<dbReference type="EMBL" id="JACZZA010000004">
    <property type="protein sequence ID" value="MBE1160543.1"/>
    <property type="molecule type" value="Genomic_DNA"/>
</dbReference>
<dbReference type="InterPro" id="IPR001789">
    <property type="entry name" value="Sig_transdc_resp-reg_receiver"/>
</dbReference>
<dbReference type="PANTHER" id="PTHR43214:SF17">
    <property type="entry name" value="TRANSCRIPTIONAL REGULATORY PROTEIN RCSB"/>
    <property type="match status" value="1"/>
</dbReference>
<feature type="domain" description="Response regulatory" evidence="5">
    <location>
        <begin position="21"/>
        <end position="140"/>
    </location>
</feature>
<dbReference type="PROSITE" id="PS00622">
    <property type="entry name" value="HTH_LUXR_1"/>
    <property type="match status" value="1"/>
</dbReference>
<dbReference type="SMART" id="SM00448">
    <property type="entry name" value="REC"/>
    <property type="match status" value="1"/>
</dbReference>
<keyword evidence="7" id="KW-1185">Reference proteome</keyword>
<proteinExistence type="predicted"/>
<dbReference type="RefSeq" id="WP_192555399.1">
    <property type="nucleotide sequence ID" value="NZ_JACZZA010000004.1"/>
</dbReference>
<dbReference type="Gene3D" id="1.10.10.10">
    <property type="entry name" value="Winged helix-like DNA-binding domain superfamily/Winged helix DNA-binding domain"/>
    <property type="match status" value="1"/>
</dbReference>
<organism evidence="6 7">
    <name type="scientific">Dyella acidiphila</name>
    <dbReference type="NCBI Taxonomy" id="2775866"/>
    <lineage>
        <taxon>Bacteria</taxon>
        <taxon>Pseudomonadati</taxon>
        <taxon>Pseudomonadota</taxon>
        <taxon>Gammaproteobacteria</taxon>
        <taxon>Lysobacterales</taxon>
        <taxon>Rhodanobacteraceae</taxon>
        <taxon>Dyella</taxon>
    </lineage>
</organism>
<evidence type="ECO:0000259" key="5">
    <source>
        <dbReference type="PROSITE" id="PS50110"/>
    </source>
</evidence>
<dbReference type="InterPro" id="IPR039420">
    <property type="entry name" value="WalR-like"/>
</dbReference>
<evidence type="ECO:0000313" key="6">
    <source>
        <dbReference type="EMBL" id="MBE1160543.1"/>
    </source>
</evidence>
<evidence type="ECO:0000256" key="3">
    <source>
        <dbReference type="PROSITE-ProRule" id="PRU00169"/>
    </source>
</evidence>
<dbReference type="Proteomes" id="UP000651010">
    <property type="component" value="Unassembled WGS sequence"/>
</dbReference>
<dbReference type="InterPro" id="IPR011006">
    <property type="entry name" value="CheY-like_superfamily"/>
</dbReference>
<dbReference type="CDD" id="cd06170">
    <property type="entry name" value="LuxR_C_like"/>
    <property type="match status" value="1"/>
</dbReference>
<dbReference type="PANTHER" id="PTHR43214">
    <property type="entry name" value="TWO-COMPONENT RESPONSE REGULATOR"/>
    <property type="match status" value="1"/>
</dbReference>
<dbReference type="InterPro" id="IPR058245">
    <property type="entry name" value="NreC/VraR/RcsB-like_REC"/>
</dbReference>
<feature type="modified residue" description="4-aspartylphosphate" evidence="3">
    <location>
        <position position="72"/>
    </location>
</feature>
<name>A0ABR9G912_9GAMM</name>
<keyword evidence="1 3" id="KW-0597">Phosphoprotein</keyword>
<dbReference type="SUPFAM" id="SSF52172">
    <property type="entry name" value="CheY-like"/>
    <property type="match status" value="1"/>
</dbReference>
<dbReference type="PROSITE" id="PS50110">
    <property type="entry name" value="RESPONSE_REGULATORY"/>
    <property type="match status" value="1"/>
</dbReference>
<dbReference type="PROSITE" id="PS50043">
    <property type="entry name" value="HTH_LUXR_2"/>
    <property type="match status" value="1"/>
</dbReference>
<dbReference type="Pfam" id="PF00072">
    <property type="entry name" value="Response_reg"/>
    <property type="match status" value="1"/>
</dbReference>
<dbReference type="Gene3D" id="3.40.50.2300">
    <property type="match status" value="1"/>
</dbReference>
<evidence type="ECO:0000256" key="1">
    <source>
        <dbReference type="ARBA" id="ARBA00022553"/>
    </source>
</evidence>
<keyword evidence="2" id="KW-0238">DNA-binding</keyword>
<dbReference type="Pfam" id="PF00196">
    <property type="entry name" value="GerE"/>
    <property type="match status" value="1"/>
</dbReference>
<dbReference type="InterPro" id="IPR036388">
    <property type="entry name" value="WH-like_DNA-bd_sf"/>
</dbReference>
<gene>
    <name evidence="6" type="ORF">IGX34_09080</name>
</gene>
<accession>A0ABR9G912</accession>
<dbReference type="CDD" id="cd17535">
    <property type="entry name" value="REC_NarL-like"/>
    <property type="match status" value="1"/>
</dbReference>
<protein>
    <submittedName>
        <fullName evidence="6">Response regulator transcription factor</fullName>
    </submittedName>
</protein>
<sequence length="250" mass="27537">MKLPPDKTVVDPRHIYGRPLRIAIADDHPLLLSGLTYELEKQPGVTIVGAAQNSTELVEMLLRQPVDVVVSDYAMPGGVHGDGISLFGYLRRRYPKTHVIAVTMMSNPGVIRCLAAQGVGCILSKSDSLAYVAGALYAALSGKRFYSPTIEAIMRMHNNDDDPSEPLTKNLTNRELEVIRLYVSGLTVSEIADRLHRSKQTISTQKMSAMRRLGIRRDADLIKYGMDSQLVLKDMRNTGDATPSPEDKSS</sequence>
<evidence type="ECO:0000259" key="4">
    <source>
        <dbReference type="PROSITE" id="PS50043"/>
    </source>
</evidence>
<feature type="domain" description="HTH luxR-type" evidence="4">
    <location>
        <begin position="164"/>
        <end position="229"/>
    </location>
</feature>
<dbReference type="InterPro" id="IPR000792">
    <property type="entry name" value="Tscrpt_reg_LuxR_C"/>
</dbReference>
<dbReference type="SUPFAM" id="SSF46894">
    <property type="entry name" value="C-terminal effector domain of the bipartite response regulators"/>
    <property type="match status" value="1"/>
</dbReference>
<dbReference type="SMART" id="SM00421">
    <property type="entry name" value="HTH_LUXR"/>
    <property type="match status" value="1"/>
</dbReference>
<dbReference type="InterPro" id="IPR016032">
    <property type="entry name" value="Sig_transdc_resp-reg_C-effctor"/>
</dbReference>
<evidence type="ECO:0000313" key="7">
    <source>
        <dbReference type="Proteomes" id="UP000651010"/>
    </source>
</evidence>
<comment type="caution">
    <text evidence="6">The sequence shown here is derived from an EMBL/GenBank/DDBJ whole genome shotgun (WGS) entry which is preliminary data.</text>
</comment>
<evidence type="ECO:0000256" key="2">
    <source>
        <dbReference type="ARBA" id="ARBA00023125"/>
    </source>
</evidence>